<dbReference type="EMBL" id="CP133613">
    <property type="protein sequence ID" value="WMV13619.1"/>
    <property type="molecule type" value="Genomic_DNA"/>
</dbReference>
<evidence type="ECO:0000313" key="2">
    <source>
        <dbReference type="Proteomes" id="UP001234989"/>
    </source>
</evidence>
<organism evidence="1 2">
    <name type="scientific">Solanum verrucosum</name>
    <dbReference type="NCBI Taxonomy" id="315347"/>
    <lineage>
        <taxon>Eukaryota</taxon>
        <taxon>Viridiplantae</taxon>
        <taxon>Streptophyta</taxon>
        <taxon>Embryophyta</taxon>
        <taxon>Tracheophyta</taxon>
        <taxon>Spermatophyta</taxon>
        <taxon>Magnoliopsida</taxon>
        <taxon>eudicotyledons</taxon>
        <taxon>Gunneridae</taxon>
        <taxon>Pentapetalae</taxon>
        <taxon>asterids</taxon>
        <taxon>lamiids</taxon>
        <taxon>Solanales</taxon>
        <taxon>Solanaceae</taxon>
        <taxon>Solanoideae</taxon>
        <taxon>Solaneae</taxon>
        <taxon>Solanum</taxon>
    </lineage>
</organism>
<accession>A0AAF0PYV5</accession>
<keyword evidence="2" id="KW-1185">Reference proteome</keyword>
<sequence length="69" mass="7893">MEQGREGALTPFELGDQGKNLEFVADLSDDDDMSIIHREERTNHEIQTASDMQLDQKAEGKAQLKIFYH</sequence>
<evidence type="ECO:0000313" key="1">
    <source>
        <dbReference type="EMBL" id="WMV13619.1"/>
    </source>
</evidence>
<proteinExistence type="predicted"/>
<name>A0AAF0PYV5_SOLVR</name>
<gene>
    <name evidence="1" type="ORF">MTR67_007004</name>
</gene>
<protein>
    <submittedName>
        <fullName evidence="1">Uncharacterized protein</fullName>
    </submittedName>
</protein>
<dbReference type="Proteomes" id="UP001234989">
    <property type="component" value="Chromosome 2"/>
</dbReference>
<dbReference type="AlphaFoldDB" id="A0AAF0PYV5"/>
<reference evidence="1" key="1">
    <citation type="submission" date="2023-08" db="EMBL/GenBank/DDBJ databases">
        <title>A de novo genome assembly of Solanum verrucosum Schlechtendal, a Mexican diploid species geographically isolated from the other diploid A-genome species in potato relatives.</title>
        <authorList>
            <person name="Hosaka K."/>
        </authorList>
    </citation>
    <scope>NUCLEOTIDE SEQUENCE</scope>
    <source>
        <tissue evidence="1">Young leaves</tissue>
    </source>
</reference>